<dbReference type="OrthoDB" id="9981272at2"/>
<comment type="caution">
    <text evidence="1">The sequence shown here is derived from an EMBL/GenBank/DDBJ whole genome shotgun (WGS) entry which is preliminary data.</text>
</comment>
<evidence type="ECO:0000313" key="2">
    <source>
        <dbReference type="Proteomes" id="UP000305267"/>
    </source>
</evidence>
<organism evidence="1 2">
    <name type="scientific">Methylobacterium terricola</name>
    <dbReference type="NCBI Taxonomy" id="2583531"/>
    <lineage>
        <taxon>Bacteria</taxon>
        <taxon>Pseudomonadati</taxon>
        <taxon>Pseudomonadota</taxon>
        <taxon>Alphaproteobacteria</taxon>
        <taxon>Hyphomicrobiales</taxon>
        <taxon>Methylobacteriaceae</taxon>
        <taxon>Methylobacterium</taxon>
    </lineage>
</organism>
<reference evidence="1 2" key="1">
    <citation type="submission" date="2019-06" db="EMBL/GenBank/DDBJ databases">
        <title>Genome of Methylobacterium sp. 17Sr1-39.</title>
        <authorList>
            <person name="Seo T."/>
        </authorList>
    </citation>
    <scope>NUCLEOTIDE SEQUENCE [LARGE SCALE GENOMIC DNA]</scope>
    <source>
        <strain evidence="1 2">17Sr1-39</strain>
    </source>
</reference>
<dbReference type="AlphaFoldDB" id="A0A5C4L8S1"/>
<dbReference type="EMBL" id="VDDA01000021">
    <property type="protein sequence ID" value="TNC08803.1"/>
    <property type="molecule type" value="Genomic_DNA"/>
</dbReference>
<protein>
    <submittedName>
        <fullName evidence="1">Uncharacterized protein</fullName>
    </submittedName>
</protein>
<dbReference type="RefSeq" id="WP_139039166.1">
    <property type="nucleotide sequence ID" value="NZ_VDDA01000021.1"/>
</dbReference>
<dbReference type="Proteomes" id="UP000305267">
    <property type="component" value="Unassembled WGS sequence"/>
</dbReference>
<keyword evidence="2" id="KW-1185">Reference proteome</keyword>
<gene>
    <name evidence="1" type="ORF">FF100_28665</name>
</gene>
<evidence type="ECO:0000313" key="1">
    <source>
        <dbReference type="EMBL" id="TNC08803.1"/>
    </source>
</evidence>
<name>A0A5C4L8S1_9HYPH</name>
<accession>A0A5C4L8S1</accession>
<sequence length="72" mass="7857">MPLKTLLQTLAADIAAAERRTEEYGQAVHASLVAGQTNPTAEQALYLELDRLALLRDRQYALMEMGCLPVAA</sequence>
<proteinExistence type="predicted"/>